<gene>
    <name evidence="1" type="ORF">E3U43_017382</name>
</gene>
<name>A0ACD3R140_LARCR</name>
<proteinExistence type="predicted"/>
<reference evidence="1" key="1">
    <citation type="submission" date="2018-11" db="EMBL/GenBank/DDBJ databases">
        <title>The sequence and de novo assembly of Larimichthys crocea genome using PacBio and Hi-C technologies.</title>
        <authorList>
            <person name="Xu P."/>
            <person name="Chen B."/>
            <person name="Zhou Z."/>
            <person name="Ke Q."/>
            <person name="Wu Y."/>
            <person name="Bai H."/>
            <person name="Pu F."/>
        </authorList>
    </citation>
    <scope>NUCLEOTIDE SEQUENCE</scope>
    <source>
        <tissue evidence="1">Muscle</tissue>
    </source>
</reference>
<evidence type="ECO:0000313" key="1">
    <source>
        <dbReference type="EMBL" id="TMS12424.1"/>
    </source>
</evidence>
<accession>A0ACD3R140</accession>
<keyword evidence="2" id="KW-1185">Reference proteome</keyword>
<dbReference type="EMBL" id="CM011685">
    <property type="protein sequence ID" value="TMS12424.1"/>
    <property type="molecule type" value="Genomic_DNA"/>
</dbReference>
<protein>
    <submittedName>
        <fullName evidence="1">Uncharacterized protein</fullName>
    </submittedName>
</protein>
<evidence type="ECO:0000313" key="2">
    <source>
        <dbReference type="Proteomes" id="UP000793456"/>
    </source>
</evidence>
<dbReference type="Proteomes" id="UP000793456">
    <property type="component" value="Chromosome XII"/>
</dbReference>
<comment type="caution">
    <text evidence="1">The sequence shown here is derived from an EMBL/GenBank/DDBJ whole genome shotgun (WGS) entry which is preliminary data.</text>
</comment>
<sequence>MDSGNRGIGDVAANFTAAYLRLDLLNASSPPTRWDSSPPAEGAGLDELDQQRLIREQAYRDFTTTIQVLILISSLLEVCMDVNRNETPENLLKDCRDSCTEVNTGILGSLPLAKYWANDIVLIIEMPDQKTRMFLLFKVEMPRCCGAPAARMSLSPVTNRFIKNLACSGICAGLVCVPFDVALGASPRCCWWLHTLLLCKAIKFLHKLFCSVTVLSFSAIALDRYYSVLYPLERKISDARSRDLVIYIWVHATVASLPVFAVTNVTDVYVTSSCSNDYCALPGPHGVRVDLQCYHGDPPSRPGLSFHAADPQGAQCQSEEESDNCGTEDSPEQHLHPLAVPPTGPWWFIEPFWQDTKELPISLYLTALWLPKVSLLTNPLLLLTVNRSARHSWLDLMARIRRRYSRRNVVSTGGLASLGAEGVIGEPVGLETAGRSGSQLLEMFNIGQQQIFRPSEEDEEEEDVENEIPSQGSVRCSGTKEDHKGGSRLGSLRGEVITKKDPLQGTGGGLIITKDGPPSIIAPRASPVHSCAYASSSQVAPATPTEAEDSPQFGFGPFELPPQWLPETRNSKKRLLPPLGNTPEELIQTKLPRPRPERRISRNNKVSTIPAVDP</sequence>
<organism evidence="1 2">
    <name type="scientific">Larimichthys crocea</name>
    <name type="common">Large yellow croaker</name>
    <name type="synonym">Pseudosciaena crocea</name>
    <dbReference type="NCBI Taxonomy" id="215358"/>
    <lineage>
        <taxon>Eukaryota</taxon>
        <taxon>Metazoa</taxon>
        <taxon>Chordata</taxon>
        <taxon>Craniata</taxon>
        <taxon>Vertebrata</taxon>
        <taxon>Euteleostomi</taxon>
        <taxon>Actinopterygii</taxon>
        <taxon>Neopterygii</taxon>
        <taxon>Teleostei</taxon>
        <taxon>Neoteleostei</taxon>
        <taxon>Acanthomorphata</taxon>
        <taxon>Eupercaria</taxon>
        <taxon>Sciaenidae</taxon>
        <taxon>Larimichthys</taxon>
    </lineage>
</organism>